<dbReference type="EMBL" id="MN739411">
    <property type="protein sequence ID" value="QHT03419.1"/>
    <property type="molecule type" value="Genomic_DNA"/>
</dbReference>
<reference evidence="2" key="1">
    <citation type="journal article" date="2020" name="Nature">
        <title>Giant virus diversity and host interactions through global metagenomics.</title>
        <authorList>
            <person name="Schulz F."/>
            <person name="Roux S."/>
            <person name="Paez-Espino D."/>
            <person name="Jungbluth S."/>
            <person name="Walsh D.A."/>
            <person name="Denef V.J."/>
            <person name="McMahon K.D."/>
            <person name="Konstantinidis K.T."/>
            <person name="Eloe-Fadrosh E.A."/>
            <person name="Kyrpides N.C."/>
            <person name="Woyke T."/>
        </authorList>
    </citation>
    <scope>NUCLEOTIDE SEQUENCE</scope>
    <source>
        <strain evidence="2">GVMAG-M-3300021079-18</strain>
    </source>
</reference>
<keyword evidence="1" id="KW-0812">Transmembrane</keyword>
<organism evidence="2">
    <name type="scientific">viral metagenome</name>
    <dbReference type="NCBI Taxonomy" id="1070528"/>
    <lineage>
        <taxon>unclassified sequences</taxon>
        <taxon>metagenomes</taxon>
        <taxon>organismal metagenomes</taxon>
    </lineage>
</organism>
<keyword evidence="1" id="KW-1133">Transmembrane helix</keyword>
<evidence type="ECO:0000256" key="1">
    <source>
        <dbReference type="SAM" id="Phobius"/>
    </source>
</evidence>
<name>A0A6C0CIC1_9ZZZZ</name>
<keyword evidence="1" id="KW-0472">Membrane</keyword>
<feature type="transmembrane region" description="Helical" evidence="1">
    <location>
        <begin position="6"/>
        <end position="23"/>
    </location>
</feature>
<accession>A0A6C0CIC1</accession>
<dbReference type="AlphaFoldDB" id="A0A6C0CIC1"/>
<evidence type="ECO:0000313" key="2">
    <source>
        <dbReference type="EMBL" id="QHT03419.1"/>
    </source>
</evidence>
<sequence>MVHARIIVIILVVLIVIWLVVHFSRRKNHDDHDVPHDGNHHVSKSSWTTLKVPSKHLTINDAIAYAVQTARPDSHYRIILETQGPHVFDGVRYSSHDIERLNIEAASSTDHMGMYYGHLAGGFSMFGDKGETNLAVSGTGPFNLALSGSNTVITVTGTEIDYPYGFGLGCLETPGWVVGAPPSVVLGKSPNFTTLKTSDSIRWFDATTNLVTDHTITGVTITTISVSPAIPSSPLVRGSGFSVRPRATITFNPMAPFMPELVIDGAVSLIGVQLSPGTPGPIPSQILFDAKTSADIRKCLIHVQVASVAGSETFAYTPNTWMDSTNGIQPANIVMNAAGSFRGFCQNFVGPTAGIAGYGTGVSTCCFGIWINNTRGVYLRANSHCKFDLGEFIRCATGIHLDGANGCQAVWFTNCGTAMLLENGSRYHNVKIIEFAPFPDFPIVIDGQGAGTGLVLRNNSQLYTTHLRLADVPFQAYTDGGGFGIPSGIINTSTTVSNLGTGTVGSLLSSIEFNNSWVSSTEC</sequence>
<proteinExistence type="predicted"/>
<protein>
    <submittedName>
        <fullName evidence="2">Uncharacterized protein</fullName>
    </submittedName>
</protein>